<sequence length="472" mass="49415">MSTARRTAAPALLPAQRPLARWGVLRRARVTAGNGRLEVRTRFRTRSWTLGGGGVSGAVYVPGGPAGGRLHLCDAAGASLGCLAVADWLPDGRGGPVPPGTEPVTAATAAAGTFPELSGIAAFCRHAGLPVRAGGPAPAPARRDAGLLRPGPARPGSPVPVTASFALLLLTLLFTVVWTVVHPSPRGVYTPEREVVARVWASVLVVFSALHVAAAFGPALCGRWQWRRVRLSPELRPSPGAAATVTRAFARRARLGRSGDDLVLRTGWNGLRMVRGPADPVLGVRAAAVLLRRGRPWAVALVDGRETVRIVLPWDSWFAGDPALTRLRAFCDRTGISLREAEQPPPRGAPEPATDPTARPRGFRGTVRGGIAVPGGHEATGAVRRALPPLGVCGLGLLLTAPVLAAGTGDRTVLAVELAALALGTVPFLLLGGVRAWWQDRPAALPPVPRTPGQPEESEESEESEEMNRGRA</sequence>
<evidence type="ECO:0000313" key="3">
    <source>
        <dbReference type="EMBL" id="SFD29173.1"/>
    </source>
</evidence>
<feature type="transmembrane region" description="Helical" evidence="2">
    <location>
        <begin position="200"/>
        <end position="221"/>
    </location>
</feature>
<dbReference type="Proteomes" id="UP000199207">
    <property type="component" value="Unassembled WGS sequence"/>
</dbReference>
<keyword evidence="2" id="KW-0472">Membrane</keyword>
<feature type="transmembrane region" description="Helical" evidence="2">
    <location>
        <begin position="159"/>
        <end position="180"/>
    </location>
</feature>
<evidence type="ECO:0000313" key="4">
    <source>
        <dbReference type="Proteomes" id="UP000199207"/>
    </source>
</evidence>
<protein>
    <submittedName>
        <fullName evidence="3">Uncharacterized protein</fullName>
    </submittedName>
</protein>
<feature type="region of interest" description="Disordered" evidence="1">
    <location>
        <begin position="443"/>
        <end position="472"/>
    </location>
</feature>
<name>A0A1I1RCA3_9ACTN</name>
<dbReference type="AlphaFoldDB" id="A0A1I1RCA3"/>
<feature type="region of interest" description="Disordered" evidence="1">
    <location>
        <begin position="338"/>
        <end position="364"/>
    </location>
</feature>
<feature type="transmembrane region" description="Helical" evidence="2">
    <location>
        <begin position="412"/>
        <end position="431"/>
    </location>
</feature>
<feature type="transmembrane region" description="Helical" evidence="2">
    <location>
        <begin position="386"/>
        <end position="406"/>
    </location>
</feature>
<dbReference type="EMBL" id="FOLM01000012">
    <property type="protein sequence ID" value="SFD29173.1"/>
    <property type="molecule type" value="Genomic_DNA"/>
</dbReference>
<evidence type="ECO:0000256" key="2">
    <source>
        <dbReference type="SAM" id="Phobius"/>
    </source>
</evidence>
<evidence type="ECO:0000256" key="1">
    <source>
        <dbReference type="SAM" id="MobiDB-lite"/>
    </source>
</evidence>
<dbReference type="RefSeq" id="WP_093840446.1">
    <property type="nucleotide sequence ID" value="NZ_FOLM01000012.1"/>
</dbReference>
<keyword evidence="2" id="KW-0812">Transmembrane</keyword>
<organism evidence="3 4">
    <name type="scientific">Streptomyces aidingensis</name>
    <dbReference type="NCBI Taxonomy" id="910347"/>
    <lineage>
        <taxon>Bacteria</taxon>
        <taxon>Bacillati</taxon>
        <taxon>Actinomycetota</taxon>
        <taxon>Actinomycetes</taxon>
        <taxon>Kitasatosporales</taxon>
        <taxon>Streptomycetaceae</taxon>
        <taxon>Streptomyces</taxon>
    </lineage>
</organism>
<proteinExistence type="predicted"/>
<accession>A0A1I1RCA3</accession>
<dbReference type="STRING" id="910347.SAMN05421773_112174"/>
<dbReference type="OrthoDB" id="3991666at2"/>
<reference evidence="3 4" key="1">
    <citation type="submission" date="2016-10" db="EMBL/GenBank/DDBJ databases">
        <authorList>
            <person name="de Groot N.N."/>
        </authorList>
    </citation>
    <scope>NUCLEOTIDE SEQUENCE [LARGE SCALE GENOMIC DNA]</scope>
    <source>
        <strain evidence="3 4">CGMCC 4.5739</strain>
    </source>
</reference>
<feature type="compositionally biased region" description="Acidic residues" evidence="1">
    <location>
        <begin position="456"/>
        <end position="465"/>
    </location>
</feature>
<keyword evidence="4" id="KW-1185">Reference proteome</keyword>
<keyword evidence="2" id="KW-1133">Transmembrane helix</keyword>
<gene>
    <name evidence="3" type="ORF">SAMN05421773_112174</name>
</gene>